<dbReference type="EMBL" id="CP135131">
    <property type="protein sequence ID" value="WNP39438.1"/>
    <property type="molecule type" value="Genomic_DNA"/>
</dbReference>
<name>A0AA96DLK6_9BACT</name>
<dbReference type="Gene3D" id="1.10.260.40">
    <property type="entry name" value="lambda repressor-like DNA-binding domains"/>
    <property type="match status" value="1"/>
</dbReference>
<dbReference type="GO" id="GO:0003677">
    <property type="term" value="F:DNA binding"/>
    <property type="evidence" value="ECO:0007669"/>
    <property type="project" value="InterPro"/>
</dbReference>
<gene>
    <name evidence="4" type="ORF">RJG58_06810</name>
    <name evidence="5" type="ORF">RMP69_06810</name>
    <name evidence="2" type="ORF">RMQ65_01285</name>
    <name evidence="3" type="ORF">RMQ67_06810</name>
</gene>
<sequence length="77" mass="8789">MKKINQKNIKEILNCELATVSRYLSGKREIKLSSALKVSKKLNVPVDIFTNADTQMKYFGKSFINTNIPNTKENIKV</sequence>
<dbReference type="InterPro" id="IPR010982">
    <property type="entry name" value="Lambda_DNA-bd_dom_sf"/>
</dbReference>
<evidence type="ECO:0000313" key="3">
    <source>
        <dbReference type="EMBL" id="WNL31196.1"/>
    </source>
</evidence>
<evidence type="ECO:0000313" key="5">
    <source>
        <dbReference type="EMBL" id="WNP39438.1"/>
    </source>
</evidence>
<evidence type="ECO:0000313" key="2">
    <source>
        <dbReference type="EMBL" id="WNL28009.1"/>
    </source>
</evidence>
<dbReference type="CDD" id="cd00093">
    <property type="entry name" value="HTH_XRE"/>
    <property type="match status" value="1"/>
</dbReference>
<dbReference type="PROSITE" id="PS50943">
    <property type="entry name" value="HTH_CROC1"/>
    <property type="match status" value="1"/>
</dbReference>
<organism evidence="3">
    <name type="scientific">Arcobacter sp. AZ-2023</name>
    <dbReference type="NCBI Taxonomy" id="3074453"/>
    <lineage>
        <taxon>Bacteria</taxon>
        <taxon>Pseudomonadati</taxon>
        <taxon>Campylobacterota</taxon>
        <taxon>Epsilonproteobacteria</taxon>
        <taxon>Campylobacterales</taxon>
        <taxon>Arcobacteraceae</taxon>
        <taxon>Arcobacter</taxon>
    </lineage>
</organism>
<dbReference type="EMBL" id="CP134855">
    <property type="protein sequence ID" value="WNL31196.1"/>
    <property type="molecule type" value="Genomic_DNA"/>
</dbReference>
<protein>
    <submittedName>
        <fullName evidence="3">Helix-turn-helix transcriptional regulator</fullName>
    </submittedName>
</protein>
<dbReference type="SUPFAM" id="SSF47413">
    <property type="entry name" value="lambda repressor-like DNA-binding domains"/>
    <property type="match status" value="1"/>
</dbReference>
<proteinExistence type="predicted"/>
<feature type="domain" description="HTH cro/C1-type" evidence="1">
    <location>
        <begin position="18"/>
        <end position="49"/>
    </location>
</feature>
<evidence type="ECO:0000259" key="1">
    <source>
        <dbReference type="PROSITE" id="PS50943"/>
    </source>
</evidence>
<accession>A0AA96DLK6</accession>
<dbReference type="InterPro" id="IPR001387">
    <property type="entry name" value="Cro/C1-type_HTH"/>
</dbReference>
<reference evidence="3" key="1">
    <citation type="submission" date="2023-09" db="EMBL/GenBank/DDBJ databases">
        <title>Arcobacter tbilisiensis sp. nov. isolated from chicken meat in Tbilisi, Georgia.</title>
        <authorList>
            <person name="Matthias R."/>
            <person name="Zautner A.E."/>
        </authorList>
    </citation>
    <scope>NUCLEOTIDE SEQUENCE</scope>
    <source>
        <strain evidence="4">LEO 101</strain>
        <strain evidence="2">LEO 49</strain>
        <strain evidence="5">LEO 50</strain>
        <strain evidence="3">LEO 53</strain>
    </source>
</reference>
<dbReference type="Pfam" id="PF01381">
    <property type="entry name" value="HTH_3"/>
    <property type="match status" value="1"/>
</dbReference>
<dbReference type="AlphaFoldDB" id="A0AA96DLK6"/>
<dbReference type="EMBL" id="CP134853">
    <property type="protein sequence ID" value="WNL28009.1"/>
    <property type="molecule type" value="Genomic_DNA"/>
</dbReference>
<evidence type="ECO:0000313" key="4">
    <source>
        <dbReference type="EMBL" id="WNP37346.1"/>
    </source>
</evidence>
<dbReference type="EMBL" id="CP135130">
    <property type="protein sequence ID" value="WNP37346.1"/>
    <property type="molecule type" value="Genomic_DNA"/>
</dbReference>